<sequence>MSAPRAVGVRLPYAAVPAAVRAWVEHELGSPVVGTAEQVGGMSPGCATRLTCADGTRAFVKTVGSELNPDTPGLFRREVAVLEHLGEHPLWATLRAAYDDGAWVALLIEDVEGRHPDFSDDAELRAVLDGTDRLSEVLQEREVPQSVDLADIGERFRTWADTLATLADAPDSTPVPDWLRTDPHGWAEVLRELAARPMRHLTHWDIRIDNMLRRPGGEIVFLDWGMAARGPAWADPLLARLERMDAPWFDTSLATSPALARAGDEAVTAFLAGMGAHLAVRSGVAVDVNLPTLNDFRIRESRRMLEAVARRTGRRSGRGARRIWARTRPDGRVSPCVSGARP</sequence>
<name>A0ABN2XLJ3_9ACTN</name>
<dbReference type="Proteomes" id="UP001501161">
    <property type="component" value="Unassembled WGS sequence"/>
</dbReference>
<reference evidence="1 2" key="1">
    <citation type="journal article" date="2019" name="Int. J. Syst. Evol. Microbiol.">
        <title>The Global Catalogue of Microorganisms (GCM) 10K type strain sequencing project: providing services to taxonomists for standard genome sequencing and annotation.</title>
        <authorList>
            <consortium name="The Broad Institute Genomics Platform"/>
            <consortium name="The Broad Institute Genome Sequencing Center for Infectious Disease"/>
            <person name="Wu L."/>
            <person name="Ma J."/>
        </authorList>
    </citation>
    <scope>NUCLEOTIDE SEQUENCE [LARGE SCALE GENOMIC DNA]</scope>
    <source>
        <strain evidence="1 2">JCM 13813</strain>
    </source>
</reference>
<gene>
    <name evidence="1" type="ORF">GCM10009726_28920</name>
</gene>
<dbReference type="RefSeq" id="WP_231252124.1">
    <property type="nucleotide sequence ID" value="NZ_BAAAMQ010000015.1"/>
</dbReference>
<comment type="caution">
    <text evidence="1">The sequence shown here is derived from an EMBL/GenBank/DDBJ whole genome shotgun (WGS) entry which is preliminary data.</text>
</comment>
<dbReference type="Gene3D" id="3.30.200.20">
    <property type="entry name" value="Phosphorylase Kinase, domain 1"/>
    <property type="match status" value="1"/>
</dbReference>
<organism evidence="1 2">
    <name type="scientific">Nocardioides furvisabuli</name>
    <dbReference type="NCBI Taxonomy" id="375542"/>
    <lineage>
        <taxon>Bacteria</taxon>
        <taxon>Bacillati</taxon>
        <taxon>Actinomycetota</taxon>
        <taxon>Actinomycetes</taxon>
        <taxon>Propionibacteriales</taxon>
        <taxon>Nocardioidaceae</taxon>
        <taxon>Nocardioides</taxon>
    </lineage>
</organism>
<proteinExistence type="predicted"/>
<evidence type="ECO:0008006" key="3">
    <source>
        <dbReference type="Google" id="ProtNLM"/>
    </source>
</evidence>
<evidence type="ECO:0000313" key="1">
    <source>
        <dbReference type="EMBL" id="GAA2112310.1"/>
    </source>
</evidence>
<accession>A0ABN2XLJ3</accession>
<keyword evidence="2" id="KW-1185">Reference proteome</keyword>
<dbReference type="Gene3D" id="3.90.1200.10">
    <property type="match status" value="1"/>
</dbReference>
<dbReference type="InterPro" id="IPR011009">
    <property type="entry name" value="Kinase-like_dom_sf"/>
</dbReference>
<protein>
    <recommendedName>
        <fullName evidence="3">Aminoglycoside phosphotransferase domain-containing protein</fullName>
    </recommendedName>
</protein>
<dbReference type="EMBL" id="BAAAMQ010000015">
    <property type="protein sequence ID" value="GAA2112310.1"/>
    <property type="molecule type" value="Genomic_DNA"/>
</dbReference>
<dbReference type="SUPFAM" id="SSF56112">
    <property type="entry name" value="Protein kinase-like (PK-like)"/>
    <property type="match status" value="1"/>
</dbReference>
<evidence type="ECO:0000313" key="2">
    <source>
        <dbReference type="Proteomes" id="UP001501161"/>
    </source>
</evidence>